<feature type="transmembrane region" description="Helical" evidence="2">
    <location>
        <begin position="424"/>
        <end position="448"/>
    </location>
</feature>
<accession>C6K3T6</accession>
<keyword evidence="2" id="KW-0472">Membrane</keyword>
<gene>
    <name evidence="3" type="ORF">CDFL9H15_10</name>
</gene>
<dbReference type="PANTHER" id="PTHR33297">
    <property type="entry name" value="AMASTIN-LIKE SURFACE PROTEIN-LIKE PROTEIN-RELATED"/>
    <property type="match status" value="1"/>
</dbReference>
<dbReference type="EMBL" id="GQ153667">
    <property type="protein sequence ID" value="ACS87875.1"/>
    <property type="molecule type" value="Genomic_DNA"/>
</dbReference>
<feature type="compositionally biased region" description="Basic and acidic residues" evidence="1">
    <location>
        <begin position="218"/>
        <end position="232"/>
    </location>
</feature>
<feature type="compositionally biased region" description="Low complexity" evidence="1">
    <location>
        <begin position="117"/>
        <end position="165"/>
    </location>
</feature>
<feature type="compositionally biased region" description="Basic and acidic residues" evidence="1">
    <location>
        <begin position="195"/>
        <end position="207"/>
    </location>
</feature>
<feature type="compositionally biased region" description="Basic and acidic residues" evidence="1">
    <location>
        <begin position="49"/>
        <end position="58"/>
    </location>
</feature>
<keyword evidence="2" id="KW-0812">Transmembrane</keyword>
<dbReference type="Pfam" id="PF07344">
    <property type="entry name" value="Amastin"/>
    <property type="match status" value="1"/>
</dbReference>
<proteinExistence type="predicted"/>
<feature type="compositionally biased region" description="Polar residues" evidence="1">
    <location>
        <begin position="235"/>
        <end position="244"/>
    </location>
</feature>
<dbReference type="InterPro" id="IPR009944">
    <property type="entry name" value="Amastin"/>
</dbReference>
<feature type="compositionally biased region" description="Basic and acidic residues" evidence="1">
    <location>
        <begin position="167"/>
        <end position="178"/>
    </location>
</feature>
<protein>
    <submittedName>
        <fullName evidence="3">A-amastin</fullName>
    </submittedName>
</protein>
<name>C6K3T6_9TRYP</name>
<feature type="transmembrane region" description="Helical" evidence="2">
    <location>
        <begin position="388"/>
        <end position="412"/>
    </location>
</feature>
<evidence type="ECO:0000256" key="1">
    <source>
        <dbReference type="SAM" id="MobiDB-lite"/>
    </source>
</evidence>
<dbReference type="PANTHER" id="PTHR33297:SF6">
    <property type="entry name" value="AMASTIN-LIKE PROTEIN"/>
    <property type="match status" value="1"/>
</dbReference>
<reference evidence="3" key="1">
    <citation type="submission" date="2009-05" db="EMBL/GenBank/DDBJ databases">
        <title>The evolution of amastin surface glycoproteins in trypanosomatid parasites.</title>
        <authorList>
            <person name="Jackson A.P."/>
        </authorList>
    </citation>
    <scope>NUCLEOTIDE SEQUENCE</scope>
    <source>
        <strain evidence="3">ATCC 30255</strain>
    </source>
</reference>
<organism evidence="3">
    <name type="scientific">Angomonas deanei</name>
    <dbReference type="NCBI Taxonomy" id="59799"/>
    <lineage>
        <taxon>Eukaryota</taxon>
        <taxon>Discoba</taxon>
        <taxon>Euglenozoa</taxon>
        <taxon>Kinetoplastea</taxon>
        <taxon>Metakinetoplastina</taxon>
        <taxon>Trypanosomatida</taxon>
        <taxon>Trypanosomatidae</taxon>
        <taxon>Strigomonadinae</taxon>
        <taxon>Angomonas</taxon>
    </lineage>
</organism>
<feature type="transmembrane region" description="Helical" evidence="2">
    <location>
        <begin position="460"/>
        <end position="486"/>
    </location>
</feature>
<feature type="compositionally biased region" description="Low complexity" evidence="1">
    <location>
        <begin position="22"/>
        <end position="34"/>
    </location>
</feature>
<feature type="transmembrane region" description="Helical" evidence="2">
    <location>
        <begin position="323"/>
        <end position="341"/>
    </location>
</feature>
<keyword evidence="2" id="KW-1133">Transmembrane helix</keyword>
<feature type="region of interest" description="Disordered" evidence="1">
    <location>
        <begin position="1"/>
        <end position="269"/>
    </location>
</feature>
<evidence type="ECO:0000256" key="2">
    <source>
        <dbReference type="SAM" id="Phobius"/>
    </source>
</evidence>
<evidence type="ECO:0000313" key="3">
    <source>
        <dbReference type="EMBL" id="ACS87875.1"/>
    </source>
</evidence>
<sequence>MSQVARAKKMFDDVSSDEDSKNSNAAAPSAAVPVQHADPHVETPAAPPQDEHQAEKDPNAFVAKSTSPSQAREGAADEDGEAAESANDGATMVTRVEVSPPPKEASVAKVKPADTLNASSTTHAAHAVSNATPPKAASSAAGAAAAPASAAAVPSSSYSTPATVSKRQPEREEREAHVESSATRRGKEKGTASTTKRDSHYKERTAPQEEVAFSTTAKPHESRTTRRQREEYEMQSATPYSATSVRKETAAHSSKKRPRTDETTRQRGGGLPVFPYVFPRLDPALADYQGSRTAVGAAKRGKEFPPNACERSLSYLMVTDLRMAVYLGVLFLSIVFVIVSIPTSQLDMTGKSCFTYWGFKSDCDSATYTYTRPLYPCSNIRSRLGAGAAFSIITLVLYIINFTAVVIVICCLKSAPHKISLTSRIVVGVLGFFIVVTQLISWAVVAGIHSSHYCLEKGVLAFGVGFGLNLTSWIMNLLGIVLVTAIPSDFVNRHQRS</sequence>
<dbReference type="AlphaFoldDB" id="C6K3T6"/>